<evidence type="ECO:0000256" key="7">
    <source>
        <dbReference type="RuleBase" id="RU363032"/>
    </source>
</evidence>
<evidence type="ECO:0000313" key="10">
    <source>
        <dbReference type="Proteomes" id="UP000321058"/>
    </source>
</evidence>
<evidence type="ECO:0000256" key="4">
    <source>
        <dbReference type="ARBA" id="ARBA00022692"/>
    </source>
</evidence>
<dbReference type="GO" id="GO:0055085">
    <property type="term" value="P:transmembrane transport"/>
    <property type="evidence" value="ECO:0007669"/>
    <property type="project" value="InterPro"/>
</dbReference>
<dbReference type="SUPFAM" id="SSF161098">
    <property type="entry name" value="MetI-like"/>
    <property type="match status" value="1"/>
</dbReference>
<dbReference type="AlphaFoldDB" id="A0A512N357"/>
<comment type="subcellular location">
    <subcellularLocation>
        <location evidence="1 7">Cell membrane</location>
        <topology evidence="1 7">Multi-pass membrane protein</topology>
    </subcellularLocation>
</comment>
<keyword evidence="2 7" id="KW-0813">Transport</keyword>
<accession>A0A512N357</accession>
<proteinExistence type="inferred from homology"/>
<comment type="similarity">
    <text evidence="7">Belongs to the binding-protein-dependent transport system permease family.</text>
</comment>
<dbReference type="Proteomes" id="UP000321058">
    <property type="component" value="Unassembled WGS sequence"/>
</dbReference>
<evidence type="ECO:0000256" key="3">
    <source>
        <dbReference type="ARBA" id="ARBA00022475"/>
    </source>
</evidence>
<keyword evidence="4 7" id="KW-0812">Transmembrane</keyword>
<dbReference type="InterPro" id="IPR000515">
    <property type="entry name" value="MetI-like"/>
</dbReference>
<dbReference type="EMBL" id="BKAJ01000011">
    <property type="protein sequence ID" value="GEP53417.1"/>
    <property type="molecule type" value="Genomic_DNA"/>
</dbReference>
<evidence type="ECO:0000256" key="5">
    <source>
        <dbReference type="ARBA" id="ARBA00022989"/>
    </source>
</evidence>
<evidence type="ECO:0000256" key="1">
    <source>
        <dbReference type="ARBA" id="ARBA00004651"/>
    </source>
</evidence>
<dbReference type="CDD" id="cd06261">
    <property type="entry name" value="TM_PBP2"/>
    <property type="match status" value="1"/>
</dbReference>
<keyword evidence="5 7" id="KW-1133">Transmembrane helix</keyword>
<dbReference type="Pfam" id="PF00528">
    <property type="entry name" value="BPD_transp_1"/>
    <property type="match status" value="1"/>
</dbReference>
<organism evidence="9 10">
    <name type="scientific">Reyranella soli</name>
    <dbReference type="NCBI Taxonomy" id="1230389"/>
    <lineage>
        <taxon>Bacteria</taxon>
        <taxon>Pseudomonadati</taxon>
        <taxon>Pseudomonadota</taxon>
        <taxon>Alphaproteobacteria</taxon>
        <taxon>Hyphomicrobiales</taxon>
        <taxon>Reyranellaceae</taxon>
        <taxon>Reyranella</taxon>
    </lineage>
</organism>
<feature type="transmembrane region" description="Helical" evidence="7">
    <location>
        <begin position="115"/>
        <end position="134"/>
    </location>
</feature>
<comment type="caution">
    <text evidence="9">The sequence shown here is derived from an EMBL/GenBank/DDBJ whole genome shotgun (WGS) entry which is preliminary data.</text>
</comment>
<dbReference type="RefSeq" id="WP_147146047.1">
    <property type="nucleotide sequence ID" value="NZ_BKAJ01000011.1"/>
</dbReference>
<dbReference type="PANTHER" id="PTHR30151:SF20">
    <property type="entry name" value="ABC TRANSPORTER PERMEASE PROTEIN HI_0355-RELATED"/>
    <property type="match status" value="1"/>
</dbReference>
<protein>
    <submittedName>
        <fullName evidence="9">ABC transporter permease</fullName>
    </submittedName>
</protein>
<dbReference type="InterPro" id="IPR035906">
    <property type="entry name" value="MetI-like_sf"/>
</dbReference>
<feature type="domain" description="ABC transmembrane type-1" evidence="8">
    <location>
        <begin position="49"/>
        <end position="229"/>
    </location>
</feature>
<keyword evidence="3" id="KW-1003">Cell membrane</keyword>
<dbReference type="PROSITE" id="PS50928">
    <property type="entry name" value="ABC_TM1"/>
    <property type="match status" value="1"/>
</dbReference>
<sequence>MRPLITAIGLLLGWEALVWATGVPSYILPPPSRVLTVLIERSDLLVAEAAWTATEMVVGLLLGLVLGGTLAIVFAASAGWRRWALPLVIVSQAIPVIAIAPLLVMWLGYGMASKVAMAALVIFFPVVSTLYDGLRRTNEGWLDLARTMDASPRAVLLQIRLPAALPAFASGARIAAAVAPIGAVIGEWVGASAGLGYLMTLSLARGQTPLAFAALVVLCLLGLALYYATDWAARVLVPWQSQGE</sequence>
<keyword evidence="6 7" id="KW-0472">Membrane</keyword>
<evidence type="ECO:0000313" key="9">
    <source>
        <dbReference type="EMBL" id="GEP53417.1"/>
    </source>
</evidence>
<reference evidence="9 10" key="1">
    <citation type="submission" date="2019-07" db="EMBL/GenBank/DDBJ databases">
        <title>Whole genome shotgun sequence of Reyranella soli NBRC 108950.</title>
        <authorList>
            <person name="Hosoyama A."/>
            <person name="Uohara A."/>
            <person name="Ohji S."/>
            <person name="Ichikawa N."/>
        </authorList>
    </citation>
    <scope>NUCLEOTIDE SEQUENCE [LARGE SCALE GENOMIC DNA]</scope>
    <source>
        <strain evidence="9 10">NBRC 108950</strain>
    </source>
</reference>
<dbReference type="GO" id="GO:0005886">
    <property type="term" value="C:plasma membrane"/>
    <property type="evidence" value="ECO:0007669"/>
    <property type="project" value="UniProtKB-SubCell"/>
</dbReference>
<dbReference type="Gene3D" id="1.10.3720.10">
    <property type="entry name" value="MetI-like"/>
    <property type="match status" value="1"/>
</dbReference>
<feature type="transmembrane region" description="Helical" evidence="7">
    <location>
        <begin position="178"/>
        <end position="198"/>
    </location>
</feature>
<feature type="transmembrane region" description="Helical" evidence="7">
    <location>
        <begin position="154"/>
        <end position="172"/>
    </location>
</feature>
<gene>
    <name evidence="9" type="ORF">RSO01_05830</name>
</gene>
<name>A0A512N357_9HYPH</name>
<evidence type="ECO:0000256" key="2">
    <source>
        <dbReference type="ARBA" id="ARBA00022448"/>
    </source>
</evidence>
<dbReference type="PANTHER" id="PTHR30151">
    <property type="entry name" value="ALKANE SULFONATE ABC TRANSPORTER-RELATED, MEMBRANE SUBUNIT"/>
    <property type="match status" value="1"/>
</dbReference>
<feature type="transmembrane region" description="Helical" evidence="7">
    <location>
        <begin position="83"/>
        <end position="109"/>
    </location>
</feature>
<dbReference type="OrthoDB" id="9786495at2"/>
<feature type="transmembrane region" description="Helical" evidence="7">
    <location>
        <begin position="210"/>
        <end position="229"/>
    </location>
</feature>
<evidence type="ECO:0000256" key="6">
    <source>
        <dbReference type="ARBA" id="ARBA00023136"/>
    </source>
</evidence>
<keyword evidence="10" id="KW-1185">Reference proteome</keyword>
<feature type="transmembrane region" description="Helical" evidence="7">
    <location>
        <begin position="56"/>
        <end position="76"/>
    </location>
</feature>
<evidence type="ECO:0000259" key="8">
    <source>
        <dbReference type="PROSITE" id="PS50928"/>
    </source>
</evidence>